<evidence type="ECO:0000256" key="1">
    <source>
        <dbReference type="SAM" id="MobiDB-lite"/>
    </source>
</evidence>
<sequence>MAVSDVNIIHPSLLLSIVKCLISQRSRRECDGGGGGGGGGGVSSKGGSVRRRDPLLEKMEENTLKQHCFFCHYAYSGISEQGDQRKRTWDRRIAIREKARSIYEPTIAEKKEPSGYPCPQGFIASLGGFHRFEQRFSLHKNCSAQKMGQEELHPQREVKEGYKDSRHLRTLTLLVCGGRLARGLQDKPHL</sequence>
<accession>A0A8J8WL84</accession>
<feature type="compositionally biased region" description="Gly residues" evidence="1">
    <location>
        <begin position="32"/>
        <end position="44"/>
    </location>
</feature>
<feature type="region of interest" description="Disordered" evidence="1">
    <location>
        <begin position="28"/>
        <end position="49"/>
    </location>
</feature>
<dbReference type="AlphaFoldDB" id="A0A8J8WL84"/>
<dbReference type="EMBL" id="JACEEZ010025783">
    <property type="protein sequence ID" value="KAG0697508.1"/>
    <property type="molecule type" value="Genomic_DNA"/>
</dbReference>
<organism evidence="2 3">
    <name type="scientific">Chionoecetes opilio</name>
    <name type="common">Atlantic snow crab</name>
    <name type="synonym">Cancer opilio</name>
    <dbReference type="NCBI Taxonomy" id="41210"/>
    <lineage>
        <taxon>Eukaryota</taxon>
        <taxon>Metazoa</taxon>
        <taxon>Ecdysozoa</taxon>
        <taxon>Arthropoda</taxon>
        <taxon>Crustacea</taxon>
        <taxon>Multicrustacea</taxon>
        <taxon>Malacostraca</taxon>
        <taxon>Eumalacostraca</taxon>
        <taxon>Eucarida</taxon>
        <taxon>Decapoda</taxon>
        <taxon>Pleocyemata</taxon>
        <taxon>Brachyura</taxon>
        <taxon>Eubrachyura</taxon>
        <taxon>Majoidea</taxon>
        <taxon>Majidae</taxon>
        <taxon>Chionoecetes</taxon>
    </lineage>
</organism>
<protein>
    <submittedName>
        <fullName evidence="2">Uncharacterized protein</fullName>
    </submittedName>
</protein>
<name>A0A8J8WL84_CHIOP</name>
<proteinExistence type="predicted"/>
<dbReference type="Proteomes" id="UP000770661">
    <property type="component" value="Unassembled WGS sequence"/>
</dbReference>
<reference evidence="2" key="1">
    <citation type="submission" date="2020-07" db="EMBL/GenBank/DDBJ databases">
        <title>The High-quality genome of the commercially important snow crab, Chionoecetes opilio.</title>
        <authorList>
            <person name="Jeong J.-H."/>
            <person name="Ryu S."/>
        </authorList>
    </citation>
    <scope>NUCLEOTIDE SEQUENCE</scope>
    <source>
        <strain evidence="2">MADBK_172401_WGS</strain>
        <tissue evidence="2">Digestive gland</tissue>
    </source>
</reference>
<keyword evidence="3" id="KW-1185">Reference proteome</keyword>
<evidence type="ECO:0000313" key="3">
    <source>
        <dbReference type="Proteomes" id="UP000770661"/>
    </source>
</evidence>
<evidence type="ECO:0000313" key="2">
    <source>
        <dbReference type="EMBL" id="KAG0697508.1"/>
    </source>
</evidence>
<dbReference type="OrthoDB" id="125347at2759"/>
<gene>
    <name evidence="2" type="ORF">GWK47_002993</name>
</gene>
<comment type="caution">
    <text evidence="2">The sequence shown here is derived from an EMBL/GenBank/DDBJ whole genome shotgun (WGS) entry which is preliminary data.</text>
</comment>